<dbReference type="AlphaFoldDB" id="R9GSN5"/>
<keyword evidence="2" id="KW-0479">Metal-binding</keyword>
<keyword evidence="5" id="KW-0482">Metalloprotease</keyword>
<dbReference type="Proteomes" id="UP000014174">
    <property type="component" value="Unassembled WGS sequence"/>
</dbReference>
<accession>R9GSN5</accession>
<dbReference type="InterPro" id="IPR051929">
    <property type="entry name" value="VirAsm_ModProt"/>
</dbReference>
<dbReference type="EMBL" id="AQPN01000076">
    <property type="protein sequence ID" value="EOR94877.1"/>
    <property type="molecule type" value="Genomic_DNA"/>
</dbReference>
<protein>
    <submittedName>
        <fullName evidence="7">Mov34/MPN/PAD-1</fullName>
    </submittedName>
</protein>
<organism evidence="7 8">
    <name type="scientific">Arcticibacter svalbardensis MN12-7</name>
    <dbReference type="NCBI Taxonomy" id="1150600"/>
    <lineage>
        <taxon>Bacteria</taxon>
        <taxon>Pseudomonadati</taxon>
        <taxon>Bacteroidota</taxon>
        <taxon>Sphingobacteriia</taxon>
        <taxon>Sphingobacteriales</taxon>
        <taxon>Sphingobacteriaceae</taxon>
        <taxon>Arcticibacter</taxon>
    </lineage>
</organism>
<dbReference type="RefSeq" id="WP_016195217.1">
    <property type="nucleotide sequence ID" value="NZ_AQPN01000076.1"/>
</dbReference>
<evidence type="ECO:0000256" key="5">
    <source>
        <dbReference type="ARBA" id="ARBA00023049"/>
    </source>
</evidence>
<evidence type="ECO:0000313" key="7">
    <source>
        <dbReference type="EMBL" id="EOR94877.1"/>
    </source>
</evidence>
<keyword evidence="3" id="KW-0378">Hydrolase</keyword>
<dbReference type="eggNOG" id="COG1310">
    <property type="taxonomic scope" value="Bacteria"/>
</dbReference>
<reference evidence="7 8" key="1">
    <citation type="journal article" date="2013" name="Genome Announc.">
        <title>Draft Genome Sequence of Arcticibacter svalbardensis Strain MN12-7T, a Member of the Family Sphingobacteriaceae Isolated from an Arctic Soil Sample.</title>
        <authorList>
            <person name="Shivaji S."/>
            <person name="Ara S."/>
            <person name="Prasad S."/>
            <person name="Manasa B.P."/>
            <person name="Begum Z."/>
            <person name="Singh A."/>
            <person name="Kumar Pinnaka A."/>
        </authorList>
    </citation>
    <scope>NUCLEOTIDE SEQUENCE [LARGE SCALE GENOMIC DNA]</scope>
    <source>
        <strain evidence="7 8">MN12-7</strain>
    </source>
</reference>
<dbReference type="Pfam" id="PF14464">
    <property type="entry name" value="Prok-JAB"/>
    <property type="match status" value="1"/>
</dbReference>
<dbReference type="GO" id="GO:0006508">
    <property type="term" value="P:proteolysis"/>
    <property type="evidence" value="ECO:0007669"/>
    <property type="project" value="UniProtKB-KW"/>
</dbReference>
<sequence length="116" mass="13545">MLWFFFGLQGAREDDVKVALEVKNDEGLEKHRYFKINPYDYMKAEQYAEENNLALLGIYHSHPNQPALPSPDDKQFALPNISYLIISVSGKDILEPKCWQLDEEQIFQEQIIETLI</sequence>
<dbReference type="PANTHER" id="PTHR34858">
    <property type="entry name" value="CYSO-CYSTEINE PEPTIDASE"/>
    <property type="match status" value="1"/>
</dbReference>
<dbReference type="OrthoDB" id="9802958at2"/>
<feature type="domain" description="JAB" evidence="6">
    <location>
        <begin position="24"/>
        <end position="100"/>
    </location>
</feature>
<proteinExistence type="predicted"/>
<dbReference type="PANTHER" id="PTHR34858:SF1">
    <property type="entry name" value="CYSO-CYSTEINE PEPTIDASE"/>
    <property type="match status" value="1"/>
</dbReference>
<evidence type="ECO:0000259" key="6">
    <source>
        <dbReference type="Pfam" id="PF14464"/>
    </source>
</evidence>
<dbReference type="MEROPS" id="M67.011"/>
<evidence type="ECO:0000313" key="8">
    <source>
        <dbReference type="Proteomes" id="UP000014174"/>
    </source>
</evidence>
<keyword evidence="1" id="KW-0645">Protease</keyword>
<dbReference type="Gene3D" id="3.40.140.10">
    <property type="entry name" value="Cytidine Deaminase, domain 2"/>
    <property type="match status" value="1"/>
</dbReference>
<dbReference type="CDD" id="cd08070">
    <property type="entry name" value="MPN_like"/>
    <property type="match status" value="1"/>
</dbReference>
<dbReference type="SUPFAM" id="SSF102712">
    <property type="entry name" value="JAB1/MPN domain"/>
    <property type="match status" value="1"/>
</dbReference>
<keyword evidence="8" id="KW-1185">Reference proteome</keyword>
<keyword evidence="4" id="KW-0862">Zinc</keyword>
<dbReference type="STRING" id="1150600.ADIARSV_1982"/>
<comment type="caution">
    <text evidence="7">The sequence shown here is derived from an EMBL/GenBank/DDBJ whole genome shotgun (WGS) entry which is preliminary data.</text>
</comment>
<evidence type="ECO:0000256" key="1">
    <source>
        <dbReference type="ARBA" id="ARBA00022670"/>
    </source>
</evidence>
<gene>
    <name evidence="7" type="ORF">ADIARSV_1982</name>
</gene>
<dbReference type="GO" id="GO:0008235">
    <property type="term" value="F:metalloexopeptidase activity"/>
    <property type="evidence" value="ECO:0007669"/>
    <property type="project" value="TreeGrafter"/>
</dbReference>
<name>R9GSN5_9SPHI</name>
<evidence type="ECO:0000256" key="2">
    <source>
        <dbReference type="ARBA" id="ARBA00022723"/>
    </source>
</evidence>
<evidence type="ECO:0000256" key="4">
    <source>
        <dbReference type="ARBA" id="ARBA00022833"/>
    </source>
</evidence>
<dbReference type="InterPro" id="IPR028090">
    <property type="entry name" value="JAB_dom_prok"/>
</dbReference>
<evidence type="ECO:0000256" key="3">
    <source>
        <dbReference type="ARBA" id="ARBA00022801"/>
    </source>
</evidence>
<dbReference type="GO" id="GO:0008270">
    <property type="term" value="F:zinc ion binding"/>
    <property type="evidence" value="ECO:0007669"/>
    <property type="project" value="TreeGrafter"/>
</dbReference>